<evidence type="ECO:0000256" key="6">
    <source>
        <dbReference type="RuleBase" id="RU003983"/>
    </source>
</evidence>
<gene>
    <name evidence="9" type="ORF">QGN17_00970</name>
</gene>
<keyword evidence="4 6" id="KW-0862">Zinc</keyword>
<keyword evidence="7" id="KW-0732">Signal</keyword>
<protein>
    <submittedName>
        <fullName evidence="9">M48 family metallopeptidase</fullName>
    </submittedName>
</protein>
<proteinExistence type="inferred from homology"/>
<keyword evidence="10" id="KW-1185">Reference proteome</keyword>
<dbReference type="InterPro" id="IPR001915">
    <property type="entry name" value="Peptidase_M48"/>
</dbReference>
<comment type="caution">
    <text evidence="9">The sequence shown here is derived from an EMBL/GenBank/DDBJ whole genome shotgun (WGS) entry which is preliminary data.</text>
</comment>
<feature type="domain" description="PDZ" evidence="8">
    <location>
        <begin position="86"/>
        <end position="146"/>
    </location>
</feature>
<evidence type="ECO:0000313" key="9">
    <source>
        <dbReference type="EMBL" id="MDH7637289.1"/>
    </source>
</evidence>
<comment type="cofactor">
    <cofactor evidence="6">
        <name>Zn(2+)</name>
        <dbReference type="ChEBI" id="CHEBI:29105"/>
    </cofactor>
    <text evidence="6">Binds 1 zinc ion per subunit.</text>
</comment>
<dbReference type="Pfam" id="PF01435">
    <property type="entry name" value="Peptidase_M48"/>
    <property type="match status" value="1"/>
</dbReference>
<organism evidence="9 10">
    <name type="scientific">Sphingomonas oryzagri</name>
    <dbReference type="NCBI Taxonomy" id="3042314"/>
    <lineage>
        <taxon>Bacteria</taxon>
        <taxon>Pseudomonadati</taxon>
        <taxon>Pseudomonadota</taxon>
        <taxon>Alphaproteobacteria</taxon>
        <taxon>Sphingomonadales</taxon>
        <taxon>Sphingomonadaceae</taxon>
        <taxon>Sphingomonas</taxon>
    </lineage>
</organism>
<dbReference type="InterPro" id="IPR041489">
    <property type="entry name" value="PDZ_6"/>
</dbReference>
<dbReference type="PANTHER" id="PTHR22726:SF1">
    <property type="entry name" value="METALLOENDOPEPTIDASE OMA1, MITOCHONDRIAL"/>
    <property type="match status" value="1"/>
</dbReference>
<dbReference type="CDD" id="cd07342">
    <property type="entry name" value="M48C_Oma1_like"/>
    <property type="match status" value="1"/>
</dbReference>
<keyword evidence="5 6" id="KW-0482">Metalloprotease</keyword>
<dbReference type="SMART" id="SM00228">
    <property type="entry name" value="PDZ"/>
    <property type="match status" value="1"/>
</dbReference>
<dbReference type="Gene3D" id="2.30.42.10">
    <property type="match status" value="1"/>
</dbReference>
<dbReference type="PANTHER" id="PTHR22726">
    <property type="entry name" value="METALLOENDOPEPTIDASE OMA1"/>
    <property type="match status" value="1"/>
</dbReference>
<dbReference type="InterPro" id="IPR051156">
    <property type="entry name" value="Mito/Outer_Membr_Metalloprot"/>
</dbReference>
<reference evidence="9" key="1">
    <citation type="submission" date="2023-04" db="EMBL/GenBank/DDBJ databases">
        <title>Sphingomonas sp. MAHUQ-71 isolated from rice field.</title>
        <authorList>
            <person name="Huq M.A."/>
        </authorList>
    </citation>
    <scope>NUCLEOTIDE SEQUENCE</scope>
    <source>
        <strain evidence="9">MAHUQ-71</strain>
    </source>
</reference>
<keyword evidence="2" id="KW-0479">Metal-binding</keyword>
<evidence type="ECO:0000256" key="2">
    <source>
        <dbReference type="ARBA" id="ARBA00022723"/>
    </source>
</evidence>
<comment type="similarity">
    <text evidence="6">Belongs to the peptidase M48 family.</text>
</comment>
<evidence type="ECO:0000259" key="8">
    <source>
        <dbReference type="PROSITE" id="PS50106"/>
    </source>
</evidence>
<dbReference type="EMBL" id="JARYGZ010000001">
    <property type="protein sequence ID" value="MDH7637289.1"/>
    <property type="molecule type" value="Genomic_DNA"/>
</dbReference>
<dbReference type="InterPro" id="IPR036034">
    <property type="entry name" value="PDZ_sf"/>
</dbReference>
<dbReference type="RefSeq" id="WP_281042647.1">
    <property type="nucleotide sequence ID" value="NZ_JARYGZ010000001.1"/>
</dbReference>
<dbReference type="Proteomes" id="UP001160625">
    <property type="component" value="Unassembled WGS sequence"/>
</dbReference>
<sequence length="336" mass="35978">MAFRKAIIAGLALVATAAGPVPGDPKYVQDADQLLKADLTVAKVAYLLQTGALGHCPRRTALPGMLVLDASQYPDDWRRFIAAQWGVKTRPTVEAVIPGGPADEAGVKARDEIVSLNGQNLAAQLPALKTVQDGGVRITMIRDRIDAAFAAGPVTLGLLRDGKPVSLSVTGTPACWSFVEIGQGTGHQASAEGKVVTIDQGMLSEIQSESDLAFILGHELSHNFLKTREELDAKGTSFGLFSAFGANGARLRDSEREADYWGVYMMTWAGYDPHGAADFWRRHSKMDINGLLAMSHPSNGTRIHDLEAAADEIAAKRAAGKPLDPDYAHFRQVVGH</sequence>
<accession>A0ABT6MW78</accession>
<evidence type="ECO:0000256" key="4">
    <source>
        <dbReference type="ARBA" id="ARBA00022833"/>
    </source>
</evidence>
<evidence type="ECO:0000313" key="10">
    <source>
        <dbReference type="Proteomes" id="UP001160625"/>
    </source>
</evidence>
<evidence type="ECO:0000256" key="3">
    <source>
        <dbReference type="ARBA" id="ARBA00022801"/>
    </source>
</evidence>
<evidence type="ECO:0000256" key="7">
    <source>
        <dbReference type="SAM" id="SignalP"/>
    </source>
</evidence>
<evidence type="ECO:0000256" key="1">
    <source>
        <dbReference type="ARBA" id="ARBA00022670"/>
    </source>
</evidence>
<name>A0ABT6MW78_9SPHN</name>
<feature type="chain" id="PRO_5046587220" evidence="7">
    <location>
        <begin position="18"/>
        <end position="336"/>
    </location>
</feature>
<dbReference type="PROSITE" id="PS50106">
    <property type="entry name" value="PDZ"/>
    <property type="match status" value="1"/>
</dbReference>
<dbReference type="Pfam" id="PF17820">
    <property type="entry name" value="PDZ_6"/>
    <property type="match status" value="1"/>
</dbReference>
<evidence type="ECO:0000256" key="5">
    <source>
        <dbReference type="ARBA" id="ARBA00023049"/>
    </source>
</evidence>
<keyword evidence="3 6" id="KW-0378">Hydrolase</keyword>
<dbReference type="InterPro" id="IPR001478">
    <property type="entry name" value="PDZ"/>
</dbReference>
<keyword evidence="1 6" id="KW-0645">Protease</keyword>
<dbReference type="SUPFAM" id="SSF50156">
    <property type="entry name" value="PDZ domain-like"/>
    <property type="match status" value="1"/>
</dbReference>
<feature type="signal peptide" evidence="7">
    <location>
        <begin position="1"/>
        <end position="17"/>
    </location>
</feature>